<protein>
    <submittedName>
        <fullName evidence="2">Uncharacterized protein</fullName>
    </submittedName>
</protein>
<evidence type="ECO:0000313" key="2">
    <source>
        <dbReference type="EMBL" id="MDQ0228019.1"/>
    </source>
</evidence>
<organism evidence="2 3">
    <name type="scientific">Metabacillus niabensis</name>
    <dbReference type="NCBI Taxonomy" id="324854"/>
    <lineage>
        <taxon>Bacteria</taxon>
        <taxon>Bacillati</taxon>
        <taxon>Bacillota</taxon>
        <taxon>Bacilli</taxon>
        <taxon>Bacillales</taxon>
        <taxon>Bacillaceae</taxon>
        <taxon>Metabacillus</taxon>
    </lineage>
</organism>
<dbReference type="EMBL" id="JAUSTZ010000013">
    <property type="protein sequence ID" value="MDQ0228019.1"/>
    <property type="molecule type" value="Genomic_DNA"/>
</dbReference>
<proteinExistence type="predicted"/>
<feature type="transmembrane region" description="Helical" evidence="1">
    <location>
        <begin position="12"/>
        <end position="34"/>
    </location>
</feature>
<evidence type="ECO:0000256" key="1">
    <source>
        <dbReference type="SAM" id="Phobius"/>
    </source>
</evidence>
<evidence type="ECO:0000313" key="3">
    <source>
        <dbReference type="Proteomes" id="UP001232245"/>
    </source>
</evidence>
<dbReference type="Proteomes" id="UP001232245">
    <property type="component" value="Unassembled WGS sequence"/>
</dbReference>
<dbReference type="InterPro" id="IPR048136">
    <property type="entry name" value="STM3941-like"/>
</dbReference>
<keyword evidence="3" id="KW-1185">Reference proteome</keyword>
<gene>
    <name evidence="2" type="ORF">J2S02_004383</name>
</gene>
<dbReference type="NCBIfam" id="NF041635">
    <property type="entry name" value="STM3941_fam"/>
    <property type="match status" value="1"/>
</dbReference>
<comment type="caution">
    <text evidence="2">The sequence shown here is derived from an EMBL/GenBank/DDBJ whole genome shotgun (WGS) entry which is preliminary data.</text>
</comment>
<keyword evidence="1" id="KW-0472">Membrane</keyword>
<sequence length="175" mass="20291">MEEKFYNSKTKMVLAFIFLTLLTIGSFYFAIILALSGEEIFMMIFTFILAIILILCTYTILKRLIKHEPIVILSKNGITLNGPGNPGFVPWEDFEGFVPYKYQMSRFLGIILKNEEHYIDKLSGRARKLVGLNQRMGFPPFNISLSYLKNENEFFEALEKYEIPILIQIEEGQNL</sequence>
<feature type="transmembrane region" description="Helical" evidence="1">
    <location>
        <begin position="40"/>
        <end position="61"/>
    </location>
</feature>
<accession>A0ABT9Z7W1</accession>
<dbReference type="RefSeq" id="WP_145584379.1">
    <property type="nucleotide sequence ID" value="NZ_JAUSTZ010000013.1"/>
</dbReference>
<reference evidence="2 3" key="1">
    <citation type="submission" date="2023-07" db="EMBL/GenBank/DDBJ databases">
        <title>Genomic Encyclopedia of Type Strains, Phase IV (KMG-IV): sequencing the most valuable type-strain genomes for metagenomic binning, comparative biology and taxonomic classification.</title>
        <authorList>
            <person name="Goeker M."/>
        </authorList>
    </citation>
    <scope>NUCLEOTIDE SEQUENCE [LARGE SCALE GENOMIC DNA]</scope>
    <source>
        <strain evidence="2 3">DSM 17723</strain>
    </source>
</reference>
<keyword evidence="1" id="KW-1133">Transmembrane helix</keyword>
<keyword evidence="1" id="KW-0812">Transmembrane</keyword>
<name>A0ABT9Z7W1_9BACI</name>